<dbReference type="Gene3D" id="3.55.50.10">
    <property type="entry name" value="Baseplate protein-like domains"/>
    <property type="match status" value="1"/>
</dbReference>
<evidence type="ECO:0000313" key="1">
    <source>
        <dbReference type="EMBL" id="BAZ00622.1"/>
    </source>
</evidence>
<sequence length="355" mass="39094">MSNYSGVKTLSPNIRVLIQGQKLSADASADLISAKVSEDIDVPSMFTLEFSSWDLAKCKLTWVDDDLFEIGNEVEIQMGYDNNLKTVIVGEITGLEPEFSINSPPILVVRGHDMRHRLLRGSQTKSYTKMKDSDIASQIARARGLTPKVKDSEVKHEYVLQHNQTDWDFLQSRAERIGYEVVIDNKTLYFQPPQNDSQKVLTLKFEENLSEFLPRLSSMGQVQEVEVRGWIPKDKEEVMGKAAAGKEGSKMGGKTTGPKAVESFGKSVSTVVSQPVASKAEADQIALGQFKDMAIAYITAEGACAGNPTLSIAKVIEVTGVGKRFSGLYYVTSTEHKYSEGQGYNTSFTARRTAA</sequence>
<reference evidence="1 2" key="1">
    <citation type="submission" date="2017-06" db="EMBL/GenBank/DDBJ databases">
        <title>Genome sequencing of cyanobaciteial culture collection at National Institute for Environmental Studies (NIES).</title>
        <authorList>
            <person name="Hirose Y."/>
            <person name="Shimura Y."/>
            <person name="Fujisawa T."/>
            <person name="Nakamura Y."/>
            <person name="Kawachi M."/>
        </authorList>
    </citation>
    <scope>NUCLEOTIDE SEQUENCE [LARGE SCALE GENOMIC DNA]</scope>
    <source>
        <strain evidence="1 2">NIES-37</strain>
    </source>
</reference>
<accession>A0A1Z4N4N8</accession>
<evidence type="ECO:0008006" key="3">
    <source>
        <dbReference type="Google" id="ProtNLM"/>
    </source>
</evidence>
<organism evidence="1 2">
    <name type="scientific">Tolypothrix tenuis PCC 7101</name>
    <dbReference type="NCBI Taxonomy" id="231146"/>
    <lineage>
        <taxon>Bacteria</taxon>
        <taxon>Bacillati</taxon>
        <taxon>Cyanobacteriota</taxon>
        <taxon>Cyanophyceae</taxon>
        <taxon>Nostocales</taxon>
        <taxon>Tolypothrichaceae</taxon>
        <taxon>Tolypothrix</taxon>
    </lineage>
</organism>
<dbReference type="AlphaFoldDB" id="A0A1Z4N4N8"/>
<dbReference type="Proteomes" id="UP000218785">
    <property type="component" value="Chromosome"/>
</dbReference>
<gene>
    <name evidence="1" type="ORF">NIES37_46170</name>
</gene>
<dbReference type="RefSeq" id="WP_096579643.1">
    <property type="nucleotide sequence ID" value="NZ_CAWNJS010000001.1"/>
</dbReference>
<proteinExistence type="predicted"/>
<dbReference type="SUPFAM" id="SSF69279">
    <property type="entry name" value="Phage tail proteins"/>
    <property type="match status" value="1"/>
</dbReference>
<dbReference type="KEGG" id="ttq:NIES37_46170"/>
<keyword evidence="2" id="KW-1185">Reference proteome</keyword>
<evidence type="ECO:0000313" key="2">
    <source>
        <dbReference type="Proteomes" id="UP000218785"/>
    </source>
</evidence>
<protein>
    <recommendedName>
        <fullName evidence="3">Phage late control D family protein</fullName>
    </recommendedName>
</protein>
<name>A0A1Z4N4N8_9CYAN</name>
<dbReference type="EMBL" id="AP018248">
    <property type="protein sequence ID" value="BAZ00622.1"/>
    <property type="molecule type" value="Genomic_DNA"/>
</dbReference>